<dbReference type="CTD" id="9944328"/>
<evidence type="ECO:0000313" key="2">
    <source>
        <dbReference type="EMBL" id="EFO21577.1"/>
    </source>
</evidence>
<organism evidence="2">
    <name type="scientific">Loa loa</name>
    <name type="common">Eye worm</name>
    <name type="synonym">Filaria loa</name>
    <dbReference type="NCBI Taxonomy" id="7209"/>
    <lineage>
        <taxon>Eukaryota</taxon>
        <taxon>Metazoa</taxon>
        <taxon>Ecdysozoa</taxon>
        <taxon>Nematoda</taxon>
        <taxon>Chromadorea</taxon>
        <taxon>Rhabditida</taxon>
        <taxon>Spirurina</taxon>
        <taxon>Spiruromorpha</taxon>
        <taxon>Filarioidea</taxon>
        <taxon>Onchocercidae</taxon>
        <taxon>Loa</taxon>
    </lineage>
</organism>
<feature type="transmembrane region" description="Helical" evidence="1">
    <location>
        <begin position="69"/>
        <end position="93"/>
    </location>
</feature>
<protein>
    <submittedName>
        <fullName evidence="2">Uncharacterized protein</fullName>
    </submittedName>
</protein>
<dbReference type="KEGG" id="loa:LOAG_06907"/>
<reference evidence="2" key="1">
    <citation type="submission" date="2012-04" db="EMBL/GenBank/DDBJ databases">
        <title>The Genome Sequence of Loa loa.</title>
        <authorList>
            <consortium name="The Broad Institute Genome Sequencing Platform"/>
            <consortium name="Broad Institute Genome Sequencing Center for Infectious Disease"/>
            <person name="Nutman T.B."/>
            <person name="Fink D.L."/>
            <person name="Russ C."/>
            <person name="Young S."/>
            <person name="Zeng Q."/>
            <person name="Gargeya S."/>
            <person name="Alvarado L."/>
            <person name="Berlin A."/>
            <person name="Chapman S.B."/>
            <person name="Chen Z."/>
            <person name="Freedman E."/>
            <person name="Gellesch M."/>
            <person name="Goldberg J."/>
            <person name="Griggs A."/>
            <person name="Gujja S."/>
            <person name="Heilman E.R."/>
            <person name="Heiman D."/>
            <person name="Howarth C."/>
            <person name="Mehta T."/>
            <person name="Neiman D."/>
            <person name="Pearson M."/>
            <person name="Roberts A."/>
            <person name="Saif S."/>
            <person name="Shea T."/>
            <person name="Shenoy N."/>
            <person name="Sisk P."/>
            <person name="Stolte C."/>
            <person name="Sykes S."/>
            <person name="White J."/>
            <person name="Yandava C."/>
            <person name="Haas B."/>
            <person name="Henn M.R."/>
            <person name="Nusbaum C."/>
            <person name="Birren B."/>
        </authorList>
    </citation>
    <scope>NUCLEOTIDE SEQUENCE [LARGE SCALE GENOMIC DNA]</scope>
</reference>
<keyword evidence="1" id="KW-0812">Transmembrane</keyword>
<sequence length="128" mass="15200">MERHKHKTICLPFLIDVSDVYDEWKCIGISQAGRNNYKSARRIMIETLRLRAVQNICQENNDKCREQKLFMFLIFILMLFTILSLSSCNYFYFNTLLLLFSCSYPCNDNDNDYGNNNDDDYDYGDDNK</sequence>
<evidence type="ECO:0000256" key="1">
    <source>
        <dbReference type="SAM" id="Phobius"/>
    </source>
</evidence>
<accession>A0A1S0TWR2</accession>
<gene>
    <name evidence="2" type="ORF">LOAG_06907</name>
</gene>
<keyword evidence="1" id="KW-0472">Membrane</keyword>
<dbReference type="RefSeq" id="XP_003142489.1">
    <property type="nucleotide sequence ID" value="XM_003142441.1"/>
</dbReference>
<name>A0A1S0TWR2_LOALO</name>
<proteinExistence type="predicted"/>
<dbReference type="GeneID" id="9944328"/>
<dbReference type="EMBL" id="JH712152">
    <property type="protein sequence ID" value="EFO21577.1"/>
    <property type="molecule type" value="Genomic_DNA"/>
</dbReference>
<dbReference type="AlphaFoldDB" id="A0A1S0TWR2"/>
<dbReference type="InParanoid" id="A0A1S0TWR2"/>
<keyword evidence="1" id="KW-1133">Transmembrane helix</keyword>